<reference evidence="1 2" key="1">
    <citation type="journal article" date="2015" name="Microbiome">
        <title>Genomic resolution of linkages in carbon, nitrogen, and sulfur cycling among widespread estuary sediment bacteria.</title>
        <authorList>
            <person name="Baker B.J."/>
            <person name="Lazar C.S."/>
            <person name="Teske A.P."/>
            <person name="Dick G.J."/>
        </authorList>
    </citation>
    <scope>NUCLEOTIDE SEQUENCE [LARGE SCALE GENOMIC DNA]</scope>
    <source>
        <strain evidence="1">SM23_42</strain>
    </source>
</reference>
<dbReference type="EMBL" id="LJUJ01000053">
    <property type="protein sequence ID" value="KPK62121.1"/>
    <property type="molecule type" value="Genomic_DNA"/>
</dbReference>
<dbReference type="Gene3D" id="2.130.10.10">
    <property type="entry name" value="YVTN repeat-like/Quinoprotein amine dehydrogenase"/>
    <property type="match status" value="1"/>
</dbReference>
<dbReference type="SUPFAM" id="SSF50998">
    <property type="entry name" value="Quinoprotein alcohol dehydrogenase-like"/>
    <property type="match status" value="1"/>
</dbReference>
<dbReference type="InterPro" id="IPR011047">
    <property type="entry name" value="Quinoprotein_ADH-like_sf"/>
</dbReference>
<gene>
    <name evidence="1" type="ORF">AMJ83_11590</name>
</gene>
<accession>A0A0S8FN25</accession>
<evidence type="ECO:0000313" key="1">
    <source>
        <dbReference type="EMBL" id="KPK62121.1"/>
    </source>
</evidence>
<sequence length="299" mass="33504">MVALCICLIGISVSFIEKTPYVKDGNESQNGTYEIMTAYVPNVEMFVERVSLFKDGLIAWSREFSGKRHYIVSNNGTAVSTTPIAENAVLDFYDARGISQNSVKIPFPRGGGFTKNGEFFFILSGTEGLYMFDKAGAVVNNFGIYPSYAFSEDGRVVALISKNSLTVKVDNIPVAEMSVPSAHVRSVVMSDDGKILALIDNQYICVYDLIAGAQLYQRQIKSPTTLAISPNGTLIAIKCEERNITSHVTTYLFNLEGELLWQWSYKFSREYETVHRVDITDDNELHIYSTDHLFRFSIR</sequence>
<comment type="caution">
    <text evidence="1">The sequence shown here is derived from an EMBL/GenBank/DDBJ whole genome shotgun (WGS) entry which is preliminary data.</text>
</comment>
<dbReference type="Proteomes" id="UP000051373">
    <property type="component" value="Unassembled WGS sequence"/>
</dbReference>
<dbReference type="InterPro" id="IPR015943">
    <property type="entry name" value="WD40/YVTN_repeat-like_dom_sf"/>
</dbReference>
<evidence type="ECO:0008006" key="3">
    <source>
        <dbReference type="Google" id="ProtNLM"/>
    </source>
</evidence>
<protein>
    <recommendedName>
        <fullName evidence="3">Anaphase-promoting complex subunit 4 WD40 domain-containing protein</fullName>
    </recommendedName>
</protein>
<proteinExistence type="predicted"/>
<evidence type="ECO:0000313" key="2">
    <source>
        <dbReference type="Proteomes" id="UP000051373"/>
    </source>
</evidence>
<dbReference type="AlphaFoldDB" id="A0A0S8FN25"/>
<organism evidence="1 2">
    <name type="scientific">candidate division WOR_3 bacterium SM23_42</name>
    <dbReference type="NCBI Taxonomy" id="1703779"/>
    <lineage>
        <taxon>Bacteria</taxon>
        <taxon>Bacteria division WOR-3</taxon>
    </lineage>
</organism>
<name>A0A0S8FN25_UNCW3</name>